<proteinExistence type="predicted"/>
<gene>
    <name evidence="1" type="ORF">DPMN_076428</name>
</gene>
<dbReference type="AlphaFoldDB" id="A0A9D3YLH5"/>
<reference evidence="1" key="2">
    <citation type="submission" date="2020-11" db="EMBL/GenBank/DDBJ databases">
        <authorList>
            <person name="McCartney M.A."/>
            <person name="Auch B."/>
            <person name="Kono T."/>
            <person name="Mallez S."/>
            <person name="Becker A."/>
            <person name="Gohl D.M."/>
            <person name="Silverstein K.A.T."/>
            <person name="Koren S."/>
            <person name="Bechman K.B."/>
            <person name="Herman A."/>
            <person name="Abrahante J.E."/>
            <person name="Garbe J."/>
        </authorList>
    </citation>
    <scope>NUCLEOTIDE SEQUENCE</scope>
    <source>
        <strain evidence="1">Duluth1</strain>
        <tissue evidence="1">Whole animal</tissue>
    </source>
</reference>
<sequence length="170" mass="18549">MANKDQWLILKSLPRVQISLSTNAPSTVPKPCRTRTCYGGTNPSTNAPSTVLNSCRTRTCYGGTNPSTNAPLFPNPVGHAPAMAARISPLMFHLLSQTLPDTHRLWRHEFPHECSTVLNSCRTRTGYDGTNSSTNAPLFPNPAGHAPAIAARIPPRMLHCSQTLPDMHRL</sequence>
<evidence type="ECO:0000313" key="2">
    <source>
        <dbReference type="Proteomes" id="UP000828390"/>
    </source>
</evidence>
<accession>A0A9D3YLH5</accession>
<comment type="caution">
    <text evidence="1">The sequence shown here is derived from an EMBL/GenBank/DDBJ whole genome shotgun (WGS) entry which is preliminary data.</text>
</comment>
<protein>
    <submittedName>
        <fullName evidence="1">Uncharacterized protein</fullName>
    </submittedName>
</protein>
<dbReference type="Proteomes" id="UP000828390">
    <property type="component" value="Unassembled WGS sequence"/>
</dbReference>
<name>A0A9D3YLH5_DREPO</name>
<reference evidence="1" key="1">
    <citation type="journal article" date="2019" name="bioRxiv">
        <title>The Genome of the Zebra Mussel, Dreissena polymorpha: A Resource for Invasive Species Research.</title>
        <authorList>
            <person name="McCartney M.A."/>
            <person name="Auch B."/>
            <person name="Kono T."/>
            <person name="Mallez S."/>
            <person name="Zhang Y."/>
            <person name="Obille A."/>
            <person name="Becker A."/>
            <person name="Abrahante J.E."/>
            <person name="Garbe J."/>
            <person name="Badalamenti J.P."/>
            <person name="Herman A."/>
            <person name="Mangelson H."/>
            <person name="Liachko I."/>
            <person name="Sullivan S."/>
            <person name="Sone E.D."/>
            <person name="Koren S."/>
            <person name="Silverstein K.A.T."/>
            <person name="Beckman K.B."/>
            <person name="Gohl D.M."/>
        </authorList>
    </citation>
    <scope>NUCLEOTIDE SEQUENCE</scope>
    <source>
        <strain evidence="1">Duluth1</strain>
        <tissue evidence="1">Whole animal</tissue>
    </source>
</reference>
<evidence type="ECO:0000313" key="1">
    <source>
        <dbReference type="EMBL" id="KAH3701440.1"/>
    </source>
</evidence>
<keyword evidence="2" id="KW-1185">Reference proteome</keyword>
<dbReference type="EMBL" id="JAIWYP010000015">
    <property type="protein sequence ID" value="KAH3701440.1"/>
    <property type="molecule type" value="Genomic_DNA"/>
</dbReference>
<organism evidence="1 2">
    <name type="scientific">Dreissena polymorpha</name>
    <name type="common">Zebra mussel</name>
    <name type="synonym">Mytilus polymorpha</name>
    <dbReference type="NCBI Taxonomy" id="45954"/>
    <lineage>
        <taxon>Eukaryota</taxon>
        <taxon>Metazoa</taxon>
        <taxon>Spiralia</taxon>
        <taxon>Lophotrochozoa</taxon>
        <taxon>Mollusca</taxon>
        <taxon>Bivalvia</taxon>
        <taxon>Autobranchia</taxon>
        <taxon>Heteroconchia</taxon>
        <taxon>Euheterodonta</taxon>
        <taxon>Imparidentia</taxon>
        <taxon>Neoheterodontei</taxon>
        <taxon>Myida</taxon>
        <taxon>Dreissenoidea</taxon>
        <taxon>Dreissenidae</taxon>
        <taxon>Dreissena</taxon>
    </lineage>
</organism>